<reference evidence="1 2" key="1">
    <citation type="submission" date="2014-07" db="EMBL/GenBank/DDBJ databases">
        <authorList>
            <person name="McCorrison J."/>
            <person name="Sanka R."/>
            <person name="Torralba M."/>
            <person name="Gillis M."/>
            <person name="Haft D.H."/>
            <person name="Methe B."/>
            <person name="Sutton G."/>
            <person name="Nelson K.E."/>
        </authorList>
    </citation>
    <scope>NUCLEOTIDE SEQUENCE [LARGE SCALE GENOMIC DNA]</scope>
    <source>
        <strain evidence="1 2">DNF00314</strain>
    </source>
</reference>
<dbReference type="SUPFAM" id="SSF52540">
    <property type="entry name" value="P-loop containing nucleoside triphosphate hydrolases"/>
    <property type="match status" value="1"/>
</dbReference>
<dbReference type="GO" id="GO:0008817">
    <property type="term" value="F:corrinoid adenosyltransferase activity"/>
    <property type="evidence" value="ECO:0007669"/>
    <property type="project" value="InterPro"/>
</dbReference>
<evidence type="ECO:0000313" key="1">
    <source>
        <dbReference type="EMBL" id="KGF46462.1"/>
    </source>
</evidence>
<accession>A0A096BUP6</accession>
<keyword evidence="2" id="KW-1185">Reference proteome</keyword>
<dbReference type="EMBL" id="JRNT01000039">
    <property type="protein sequence ID" value="KGF46462.1"/>
    <property type="molecule type" value="Genomic_DNA"/>
</dbReference>
<gene>
    <name evidence="1" type="ORF">HMPREF0872_08160</name>
</gene>
<dbReference type="AlphaFoldDB" id="A0A096BUP6"/>
<dbReference type="eggNOG" id="COG2109">
    <property type="taxonomic scope" value="Bacteria"/>
</dbReference>
<evidence type="ECO:0000313" key="2">
    <source>
        <dbReference type="Proteomes" id="UP000029628"/>
    </source>
</evidence>
<dbReference type="Pfam" id="PF02572">
    <property type="entry name" value="CobA_CobO_BtuR"/>
    <property type="match status" value="1"/>
</dbReference>
<dbReference type="RefSeq" id="WP_038153175.1">
    <property type="nucleotide sequence ID" value="NZ_JRNT01000039.1"/>
</dbReference>
<dbReference type="Proteomes" id="UP000029628">
    <property type="component" value="Unassembled WGS sequence"/>
</dbReference>
<sequence>MKGYVQVYTGDGKGKTTAAIGLAIRAIGAGKRVLVLQFMKSKVYSEHAILESLPGITLETVGKPFFIIPKGMKSEEELARWGDEVVVFEAGHPPQEYIDLIKKGYNRALEAVQSNEFDMVIVDEYNMALFFELISWEDTKQLLDVRNPSIELIFTGRGAPKELIEAADLVTEMKEIKHYYTQGVNARLGIEN</sequence>
<name>A0A096BUP6_9FIRM</name>
<dbReference type="InterPro" id="IPR003724">
    <property type="entry name" value="CblAdoTrfase_CobA"/>
</dbReference>
<organism evidence="1 2">
    <name type="scientific">Veillonella montpellierensis DNF00314</name>
    <dbReference type="NCBI Taxonomy" id="1401067"/>
    <lineage>
        <taxon>Bacteria</taxon>
        <taxon>Bacillati</taxon>
        <taxon>Bacillota</taxon>
        <taxon>Negativicutes</taxon>
        <taxon>Veillonellales</taxon>
        <taxon>Veillonellaceae</taxon>
        <taxon>Veillonella</taxon>
    </lineage>
</organism>
<dbReference type="PANTHER" id="PTHR46638:SF1">
    <property type="entry name" value="CORRINOID ADENOSYLTRANSFERASE"/>
    <property type="match status" value="1"/>
</dbReference>
<dbReference type="Gene3D" id="3.40.50.300">
    <property type="entry name" value="P-loop containing nucleotide triphosphate hydrolases"/>
    <property type="match status" value="1"/>
</dbReference>
<dbReference type="InterPro" id="IPR027417">
    <property type="entry name" value="P-loop_NTPase"/>
</dbReference>
<proteinExistence type="predicted"/>
<keyword evidence="1" id="KW-0808">Transferase</keyword>
<dbReference type="PANTHER" id="PTHR46638">
    <property type="entry name" value="CORRINOID ADENOSYLTRANSFERASE"/>
    <property type="match status" value="1"/>
</dbReference>
<dbReference type="CDD" id="cd00561">
    <property type="entry name" value="CobA_ACA"/>
    <property type="match status" value="1"/>
</dbReference>
<protein>
    <submittedName>
        <fullName evidence="1">Cobinamide adenolsyltransferase</fullName>
    </submittedName>
</protein>
<comment type="caution">
    <text evidence="1">The sequence shown here is derived from an EMBL/GenBank/DDBJ whole genome shotgun (WGS) entry which is preliminary data.</text>
</comment>
<dbReference type="PIRSF" id="PIRSF015617">
    <property type="entry name" value="Adensltrnsf_CobA"/>
    <property type="match status" value="1"/>
</dbReference>
<dbReference type="GO" id="GO:0009236">
    <property type="term" value="P:cobalamin biosynthetic process"/>
    <property type="evidence" value="ECO:0007669"/>
    <property type="project" value="InterPro"/>
</dbReference>
<dbReference type="GO" id="GO:0005524">
    <property type="term" value="F:ATP binding"/>
    <property type="evidence" value="ECO:0007669"/>
    <property type="project" value="InterPro"/>
</dbReference>